<dbReference type="GO" id="GO:0004362">
    <property type="term" value="F:glutathione-disulfide reductase (NADPH) activity"/>
    <property type="evidence" value="ECO:0007669"/>
    <property type="project" value="UniProtKB-EC"/>
</dbReference>
<dbReference type="OrthoDB" id="4763248at2"/>
<proteinExistence type="inferred from homology"/>
<comment type="cofactor">
    <cofactor evidence="8">
        <name>FAD</name>
        <dbReference type="ChEBI" id="CHEBI:57692"/>
    </cofactor>
    <text evidence="8">Binds 1 FAD per subunit.</text>
</comment>
<evidence type="ECO:0000256" key="4">
    <source>
        <dbReference type="ARBA" id="ARBA00023002"/>
    </source>
</evidence>
<keyword evidence="3 8" id="KW-0274">FAD</keyword>
<evidence type="ECO:0000259" key="11">
    <source>
        <dbReference type="Pfam" id="PF02852"/>
    </source>
</evidence>
<keyword evidence="8" id="KW-0547">Nucleotide-binding</keyword>
<feature type="active site" description="Proton acceptor" evidence="7">
    <location>
        <position position="444"/>
    </location>
</feature>
<comment type="similarity">
    <text evidence="1 10">Belongs to the class-I pyridine nucleotide-disulfide oxidoreductase family.</text>
</comment>
<evidence type="ECO:0000313" key="13">
    <source>
        <dbReference type="EMBL" id="MXP09314.1"/>
    </source>
</evidence>
<keyword evidence="4 10" id="KW-0560">Oxidoreductase</keyword>
<dbReference type="InterPro" id="IPR004099">
    <property type="entry name" value="Pyr_nucl-diS_OxRdtase_dimer"/>
</dbReference>
<dbReference type="PANTHER" id="PTHR42737">
    <property type="entry name" value="GLUTATHIONE REDUCTASE"/>
    <property type="match status" value="1"/>
</dbReference>
<dbReference type="RefSeq" id="WP_160616020.1">
    <property type="nucleotide sequence ID" value="NZ_WTYR01000001.1"/>
</dbReference>
<dbReference type="GO" id="GO:0050660">
    <property type="term" value="F:flavin adenine dinucleotide binding"/>
    <property type="evidence" value="ECO:0007669"/>
    <property type="project" value="InterPro"/>
</dbReference>
<dbReference type="Pfam" id="PF07992">
    <property type="entry name" value="Pyr_redox_2"/>
    <property type="match status" value="1"/>
</dbReference>
<dbReference type="AlphaFoldDB" id="A0A6I4U1Y5"/>
<feature type="disulfide bond" description="Redox-active" evidence="9">
    <location>
        <begin position="49"/>
        <end position="54"/>
    </location>
</feature>
<dbReference type="InterPro" id="IPR001100">
    <property type="entry name" value="Pyr_nuc-diS_OxRdtase"/>
</dbReference>
<dbReference type="PROSITE" id="PS00076">
    <property type="entry name" value="PYRIDINE_REDOX_1"/>
    <property type="match status" value="1"/>
</dbReference>
<dbReference type="Gene3D" id="3.30.390.30">
    <property type="match status" value="1"/>
</dbReference>
<organism evidence="13 14">
    <name type="scientific">Alteriqipengyuania halimionae</name>
    <dbReference type="NCBI Taxonomy" id="1926630"/>
    <lineage>
        <taxon>Bacteria</taxon>
        <taxon>Pseudomonadati</taxon>
        <taxon>Pseudomonadota</taxon>
        <taxon>Alphaproteobacteria</taxon>
        <taxon>Sphingomonadales</taxon>
        <taxon>Erythrobacteraceae</taxon>
        <taxon>Alteriqipengyuania</taxon>
    </lineage>
</organism>
<keyword evidence="6 10" id="KW-0676">Redox-active center</keyword>
<dbReference type="EMBL" id="WTYR01000001">
    <property type="protein sequence ID" value="MXP09314.1"/>
    <property type="molecule type" value="Genomic_DNA"/>
</dbReference>
<dbReference type="InterPro" id="IPR016156">
    <property type="entry name" value="FAD/NAD-linked_Rdtase_dimer_sf"/>
</dbReference>
<evidence type="ECO:0000256" key="10">
    <source>
        <dbReference type="RuleBase" id="RU003691"/>
    </source>
</evidence>
<feature type="domain" description="FAD/NAD(P)-binding" evidence="12">
    <location>
        <begin position="13"/>
        <end position="325"/>
    </location>
</feature>
<dbReference type="Proteomes" id="UP000429229">
    <property type="component" value="Unassembled WGS sequence"/>
</dbReference>
<evidence type="ECO:0000256" key="7">
    <source>
        <dbReference type="PIRSR" id="PIRSR000350-2"/>
    </source>
</evidence>
<dbReference type="InterPro" id="IPR012999">
    <property type="entry name" value="Pyr_OxRdtase_I_AS"/>
</dbReference>
<feature type="domain" description="Pyridine nucleotide-disulphide oxidoreductase dimerisation" evidence="11">
    <location>
        <begin position="346"/>
        <end position="454"/>
    </location>
</feature>
<dbReference type="PRINTS" id="PR00368">
    <property type="entry name" value="FADPNR"/>
</dbReference>
<evidence type="ECO:0000256" key="5">
    <source>
        <dbReference type="ARBA" id="ARBA00023157"/>
    </source>
</evidence>
<reference evidence="13 14" key="1">
    <citation type="submission" date="2019-12" db="EMBL/GenBank/DDBJ databases">
        <title>Genomic-based taxomic classification of the family Erythrobacteraceae.</title>
        <authorList>
            <person name="Xu L."/>
        </authorList>
    </citation>
    <scope>NUCLEOTIDE SEQUENCE [LARGE SCALE GENOMIC DNA]</scope>
    <source>
        <strain evidence="13 14">LMG 29519</strain>
    </source>
</reference>
<dbReference type="PRINTS" id="PR00411">
    <property type="entry name" value="PNDRDTASEI"/>
</dbReference>
<dbReference type="PANTHER" id="PTHR42737:SF2">
    <property type="entry name" value="GLUTATHIONE REDUCTASE"/>
    <property type="match status" value="1"/>
</dbReference>
<dbReference type="InterPro" id="IPR046952">
    <property type="entry name" value="GSHR/TRXR-like"/>
</dbReference>
<gene>
    <name evidence="13" type="primary">gorA</name>
    <name evidence="13" type="ORF">GRI68_03875</name>
</gene>
<evidence type="ECO:0000256" key="3">
    <source>
        <dbReference type="ARBA" id="ARBA00022827"/>
    </source>
</evidence>
<evidence type="ECO:0000256" key="9">
    <source>
        <dbReference type="PIRSR" id="PIRSR000350-4"/>
    </source>
</evidence>
<evidence type="ECO:0000256" key="2">
    <source>
        <dbReference type="ARBA" id="ARBA00022630"/>
    </source>
</evidence>
<evidence type="ECO:0000256" key="1">
    <source>
        <dbReference type="ARBA" id="ARBA00007532"/>
    </source>
</evidence>
<dbReference type="GO" id="GO:0034599">
    <property type="term" value="P:cellular response to oxidative stress"/>
    <property type="evidence" value="ECO:0007669"/>
    <property type="project" value="TreeGrafter"/>
</dbReference>
<dbReference type="GO" id="GO:0006749">
    <property type="term" value="P:glutathione metabolic process"/>
    <property type="evidence" value="ECO:0007669"/>
    <property type="project" value="TreeGrafter"/>
</dbReference>
<comment type="caution">
    <text evidence="13">The sequence shown here is derived from an EMBL/GenBank/DDBJ whole genome shotgun (WGS) entry which is preliminary data.</text>
</comment>
<protein>
    <submittedName>
        <fullName evidence="13">Glutathione-disulfide reductase</fullName>
        <ecNumber evidence="13">1.8.1.7</ecNumber>
    </submittedName>
</protein>
<name>A0A6I4U1Y5_9SPHN</name>
<feature type="binding site" evidence="8">
    <location>
        <position position="310"/>
    </location>
    <ligand>
        <name>FAD</name>
        <dbReference type="ChEBI" id="CHEBI:57692"/>
    </ligand>
</feature>
<evidence type="ECO:0000259" key="12">
    <source>
        <dbReference type="Pfam" id="PF07992"/>
    </source>
</evidence>
<keyword evidence="8" id="KW-0520">NAD</keyword>
<dbReference type="GO" id="GO:0005829">
    <property type="term" value="C:cytosol"/>
    <property type="evidence" value="ECO:0007669"/>
    <property type="project" value="TreeGrafter"/>
</dbReference>
<dbReference type="GO" id="GO:0045454">
    <property type="term" value="P:cell redox homeostasis"/>
    <property type="evidence" value="ECO:0007669"/>
    <property type="project" value="InterPro"/>
</dbReference>
<evidence type="ECO:0000256" key="8">
    <source>
        <dbReference type="PIRSR" id="PIRSR000350-3"/>
    </source>
</evidence>
<feature type="binding site" evidence="8">
    <location>
        <position position="58"/>
    </location>
    <ligand>
        <name>FAD</name>
        <dbReference type="ChEBI" id="CHEBI:57692"/>
    </ligand>
</feature>
<dbReference type="Gene3D" id="3.50.50.60">
    <property type="entry name" value="FAD/NAD(P)-binding domain"/>
    <property type="match status" value="2"/>
</dbReference>
<dbReference type="EC" id="1.8.1.7" evidence="13"/>
<keyword evidence="5" id="KW-1015">Disulfide bond</keyword>
<dbReference type="PIRSF" id="PIRSF000350">
    <property type="entry name" value="Mercury_reductase_MerA"/>
    <property type="match status" value="1"/>
</dbReference>
<evidence type="ECO:0000256" key="6">
    <source>
        <dbReference type="ARBA" id="ARBA00023284"/>
    </source>
</evidence>
<keyword evidence="14" id="KW-1185">Reference proteome</keyword>
<dbReference type="NCBIfam" id="NF004776">
    <property type="entry name" value="PRK06116.1"/>
    <property type="match status" value="1"/>
</dbReference>
<feature type="binding site" evidence="8">
    <location>
        <position position="269"/>
    </location>
    <ligand>
        <name>NAD(+)</name>
        <dbReference type="ChEBI" id="CHEBI:57540"/>
    </ligand>
</feature>
<dbReference type="InterPro" id="IPR023753">
    <property type="entry name" value="FAD/NAD-binding_dom"/>
</dbReference>
<dbReference type="Pfam" id="PF02852">
    <property type="entry name" value="Pyr_redox_dim"/>
    <property type="match status" value="1"/>
</dbReference>
<feature type="binding site" evidence="8">
    <location>
        <begin position="181"/>
        <end position="188"/>
    </location>
    <ligand>
        <name>NAD(+)</name>
        <dbReference type="ChEBI" id="CHEBI:57540"/>
    </ligand>
</feature>
<keyword evidence="2 10" id="KW-0285">Flavoprotein</keyword>
<dbReference type="SUPFAM" id="SSF55424">
    <property type="entry name" value="FAD/NAD-linked reductases, dimerisation (C-terminal) domain"/>
    <property type="match status" value="1"/>
</dbReference>
<dbReference type="InterPro" id="IPR036188">
    <property type="entry name" value="FAD/NAD-bd_sf"/>
</dbReference>
<accession>A0A6I4U1Y5</accession>
<sequence length="455" mass="49523">MTASNDTPEYDYDLFTIGGGSGGVRASRVSAAHGARVALAEEYRVGGTCVIRGCVPKKMLVYGAHFAEDLKDARAFGWSTEKCEFDWKTLRDNVLDDVDRLESGYTETLENHDVEIFKERATITGAHEITLESGRTVTAKYILVATGATPRMPSCQGADHAISSNEAFHLDELPKKIIIAGGGYIANEFAGIFNEFGCDVHIVNRGDRLLRQYDEAVRDRLLQISTMKGIKFRFNTTFEYIKPCDEGGYFVKLSDCDEEKADLVMFAVGRIPNTDGLGLDKAGVELGENGEVKVDRFSKTNVDHIYAVGDVTDRVQLTPVAIREGQAFADTVFGGGDPVAVDHSCIPSAVFSHPPIASVGMTEGEAKNALGSVKVYLSDFRPMKNVLAGRNERSLFKMICDGENGKIVGIHMIAPEAPEMMQAAAIAVKAGLTKEDFDATTAIHPTMAEELVLMR</sequence>
<evidence type="ECO:0000313" key="14">
    <source>
        <dbReference type="Proteomes" id="UP000429229"/>
    </source>
</evidence>
<dbReference type="SUPFAM" id="SSF51905">
    <property type="entry name" value="FAD/NAD(P)-binding domain"/>
    <property type="match status" value="1"/>
</dbReference>